<dbReference type="InterPro" id="IPR035396">
    <property type="entry name" value="Bac_rhamnosid6H"/>
</dbReference>
<proteinExistence type="predicted"/>
<dbReference type="InterPro" id="IPR016007">
    <property type="entry name" value="Alpha_rhamnosid"/>
</dbReference>
<dbReference type="Pfam" id="PF17389">
    <property type="entry name" value="Bac_rhamnosid6H"/>
    <property type="match status" value="1"/>
</dbReference>
<accession>A0A699WL94</accession>
<comment type="catalytic activity">
    <reaction evidence="1">
        <text>Hydrolysis of terminal non-reducing alpha-L-rhamnose residues in alpha-L-rhamnosides.</text>
        <dbReference type="EC" id="3.2.1.40"/>
    </reaction>
</comment>
<gene>
    <name evidence="4" type="ORF">Tci_918979</name>
</gene>
<dbReference type="AlphaFoldDB" id="A0A699WL94"/>
<dbReference type="SUPFAM" id="SSF48208">
    <property type="entry name" value="Six-hairpin glycosidases"/>
    <property type="match status" value="1"/>
</dbReference>
<dbReference type="GO" id="GO:0030596">
    <property type="term" value="F:alpha-L-rhamnosidase activity"/>
    <property type="evidence" value="ECO:0007669"/>
    <property type="project" value="UniProtKB-EC"/>
</dbReference>
<dbReference type="PANTHER" id="PTHR33307">
    <property type="entry name" value="ALPHA-RHAMNOSIDASE (EUROFUNG)"/>
    <property type="match status" value="1"/>
</dbReference>
<protein>
    <recommendedName>
        <fullName evidence="2">alpha-L-rhamnosidase</fullName>
        <ecNumber evidence="2">3.2.1.40</ecNumber>
    </recommendedName>
</protein>
<evidence type="ECO:0000256" key="1">
    <source>
        <dbReference type="ARBA" id="ARBA00001445"/>
    </source>
</evidence>
<dbReference type="Gene3D" id="1.50.10.10">
    <property type="match status" value="1"/>
</dbReference>
<sequence length="86" mass="9546">MRGLTAEGRPDIAYKLATNRDYPSWGYMAANGATTIWELWNGNTADPAMNSQNHVMLLGDLIIWDYENLAGIKSAAPGFQELEMKP</sequence>
<dbReference type="GO" id="GO:0005975">
    <property type="term" value="P:carbohydrate metabolic process"/>
    <property type="evidence" value="ECO:0007669"/>
    <property type="project" value="InterPro"/>
</dbReference>
<reference evidence="4" key="1">
    <citation type="journal article" date="2019" name="Sci. Rep.">
        <title>Draft genome of Tanacetum cinerariifolium, the natural source of mosquito coil.</title>
        <authorList>
            <person name="Yamashiro T."/>
            <person name="Shiraishi A."/>
            <person name="Satake H."/>
            <person name="Nakayama K."/>
        </authorList>
    </citation>
    <scope>NUCLEOTIDE SEQUENCE</scope>
</reference>
<evidence type="ECO:0000259" key="3">
    <source>
        <dbReference type="Pfam" id="PF17389"/>
    </source>
</evidence>
<name>A0A699WL94_TANCI</name>
<organism evidence="4">
    <name type="scientific">Tanacetum cinerariifolium</name>
    <name type="common">Dalmatian daisy</name>
    <name type="synonym">Chrysanthemum cinerariifolium</name>
    <dbReference type="NCBI Taxonomy" id="118510"/>
    <lineage>
        <taxon>Eukaryota</taxon>
        <taxon>Viridiplantae</taxon>
        <taxon>Streptophyta</taxon>
        <taxon>Embryophyta</taxon>
        <taxon>Tracheophyta</taxon>
        <taxon>Spermatophyta</taxon>
        <taxon>Magnoliopsida</taxon>
        <taxon>eudicotyledons</taxon>
        <taxon>Gunneridae</taxon>
        <taxon>Pentapetalae</taxon>
        <taxon>asterids</taxon>
        <taxon>campanulids</taxon>
        <taxon>Asterales</taxon>
        <taxon>Asteraceae</taxon>
        <taxon>Asteroideae</taxon>
        <taxon>Anthemideae</taxon>
        <taxon>Anthemidinae</taxon>
        <taxon>Tanacetum</taxon>
    </lineage>
</organism>
<dbReference type="EC" id="3.2.1.40" evidence="2"/>
<evidence type="ECO:0000313" key="4">
    <source>
        <dbReference type="EMBL" id="GFD47010.1"/>
    </source>
</evidence>
<dbReference type="InterPro" id="IPR008928">
    <property type="entry name" value="6-hairpin_glycosidase_sf"/>
</dbReference>
<feature type="non-terminal residue" evidence="4">
    <location>
        <position position="86"/>
    </location>
</feature>
<dbReference type="EMBL" id="BKCJ011689335">
    <property type="protein sequence ID" value="GFD47010.1"/>
    <property type="molecule type" value="Genomic_DNA"/>
</dbReference>
<evidence type="ECO:0000256" key="2">
    <source>
        <dbReference type="ARBA" id="ARBA00012652"/>
    </source>
</evidence>
<dbReference type="PANTHER" id="PTHR33307:SF6">
    <property type="entry name" value="ALPHA-RHAMNOSIDASE (EUROFUNG)-RELATED"/>
    <property type="match status" value="1"/>
</dbReference>
<feature type="domain" description="Alpha-L-rhamnosidase six-hairpin glycosidase" evidence="3">
    <location>
        <begin position="2"/>
        <end position="68"/>
    </location>
</feature>
<comment type="caution">
    <text evidence="4">The sequence shown here is derived from an EMBL/GenBank/DDBJ whole genome shotgun (WGS) entry which is preliminary data.</text>
</comment>
<dbReference type="InterPro" id="IPR012341">
    <property type="entry name" value="6hp_glycosidase-like_sf"/>
</dbReference>